<keyword evidence="1" id="KW-1133">Transmembrane helix</keyword>
<name>A0A495M7K5_9FLAO</name>
<keyword evidence="1" id="KW-0472">Membrane</keyword>
<dbReference type="EMBL" id="RBLC01000003">
    <property type="protein sequence ID" value="RKS21981.1"/>
    <property type="molecule type" value="Genomic_DNA"/>
</dbReference>
<evidence type="ECO:0000313" key="2">
    <source>
        <dbReference type="EMBL" id="RKS21981.1"/>
    </source>
</evidence>
<dbReference type="Proteomes" id="UP000277579">
    <property type="component" value="Unassembled WGS sequence"/>
</dbReference>
<gene>
    <name evidence="2" type="ORF">CLV94_2616</name>
</gene>
<comment type="caution">
    <text evidence="2">The sequence shown here is derived from an EMBL/GenBank/DDBJ whole genome shotgun (WGS) entry which is preliminary data.</text>
</comment>
<accession>A0A495M7K5</accession>
<sequence>MSFRIFLYLISAIPHSQNATKFVEFHTFSVRFPHNYTNSPLATKNKNKQKPLIIRYLNIISITFHVMAHLFLLTNRKRKQHNTTKKLL</sequence>
<reference evidence="2 3" key="1">
    <citation type="submission" date="2018-10" db="EMBL/GenBank/DDBJ databases">
        <title>Genomic Encyclopedia of Archaeal and Bacterial Type Strains, Phase II (KMG-II): from individual species to whole genera.</title>
        <authorList>
            <person name="Goeker M."/>
        </authorList>
    </citation>
    <scope>NUCLEOTIDE SEQUENCE [LARGE SCALE GENOMIC DNA]</scope>
    <source>
        <strain evidence="2 3">DSM 29537</strain>
    </source>
</reference>
<organism evidence="2 3">
    <name type="scientific">Flavobacterium endophyticum</name>
    <dbReference type="NCBI Taxonomy" id="1540163"/>
    <lineage>
        <taxon>Bacteria</taxon>
        <taxon>Pseudomonadati</taxon>
        <taxon>Bacteroidota</taxon>
        <taxon>Flavobacteriia</taxon>
        <taxon>Flavobacteriales</taxon>
        <taxon>Flavobacteriaceae</taxon>
        <taxon>Flavobacterium</taxon>
    </lineage>
</organism>
<proteinExistence type="predicted"/>
<dbReference type="AlphaFoldDB" id="A0A495M7K5"/>
<protein>
    <submittedName>
        <fullName evidence="2">Uncharacterized protein</fullName>
    </submittedName>
</protein>
<evidence type="ECO:0000313" key="3">
    <source>
        <dbReference type="Proteomes" id="UP000277579"/>
    </source>
</evidence>
<keyword evidence="3" id="KW-1185">Reference proteome</keyword>
<keyword evidence="1" id="KW-0812">Transmembrane</keyword>
<feature type="transmembrane region" description="Helical" evidence="1">
    <location>
        <begin position="53"/>
        <end position="73"/>
    </location>
</feature>
<evidence type="ECO:0000256" key="1">
    <source>
        <dbReference type="SAM" id="Phobius"/>
    </source>
</evidence>